<dbReference type="FunFam" id="3.40.50.300:FF:000129">
    <property type="entry name" value="Replication factor C subunit 5"/>
    <property type="match status" value="1"/>
</dbReference>
<feature type="domain" description="AAA+ ATPase" evidence="8">
    <location>
        <begin position="68"/>
        <end position="201"/>
    </location>
</feature>
<dbReference type="Pfam" id="PF08542">
    <property type="entry name" value="Rep_fac_C"/>
    <property type="match status" value="1"/>
</dbReference>
<dbReference type="SMART" id="SM00382">
    <property type="entry name" value="AAA"/>
    <property type="match status" value="1"/>
</dbReference>
<feature type="compositionally biased region" description="Basic and acidic residues" evidence="7">
    <location>
        <begin position="1"/>
        <end position="20"/>
    </location>
</feature>
<evidence type="ECO:0000256" key="1">
    <source>
        <dbReference type="ARBA" id="ARBA00004123"/>
    </source>
</evidence>
<dbReference type="FunFam" id="1.20.272.10:FF:000011">
    <property type="entry name" value="Replication factor C subunit 2"/>
    <property type="match status" value="1"/>
</dbReference>
<protein>
    <submittedName>
        <fullName evidence="9">RFC4</fullName>
    </submittedName>
</protein>
<dbReference type="OrthoDB" id="10249205at2759"/>
<sequence length="360" mass="40440">MEKYFQIKSSKTESENKGDSSTDDGDEFSGPVLQYIPWVEKYRPAKIDEVAHQEEVLAILRSCLKGSDVPHMLFYGPPGTGKTTTILAFCKELYGVDFWRERVLELNASDERGISVVRHKIKTFAGTAVSTTRPDGTPCPSFKVVILDEADSMTNAAQSALRRTMEVHSKSTRFCLICNYVSRIIDPITSRCAKFRFKPLSEEHMSRRLKMISDNESVDINEEAIQALLEFSEGDMRKSITFLQCVAKLRAGQTIVKEDILEVSGCIDQSVIDNWIKISFSGSFDQAQCFIQQVIADGFAANQLLSQLHDAIIANEQLGDSQKAKVMEKISLCDKRLMDGACEYFQLLDVTCEMMKCELS</sequence>
<keyword evidence="10" id="KW-1185">Reference proteome</keyword>
<dbReference type="NCBIfam" id="NF001679">
    <property type="entry name" value="PRK00440.1"/>
    <property type="match status" value="1"/>
</dbReference>
<proteinExistence type="inferred from homology"/>
<dbReference type="InterPro" id="IPR027417">
    <property type="entry name" value="P-loop_NTPase"/>
</dbReference>
<dbReference type="GO" id="GO:0006261">
    <property type="term" value="P:DNA-templated DNA replication"/>
    <property type="evidence" value="ECO:0007669"/>
    <property type="project" value="TreeGrafter"/>
</dbReference>
<dbReference type="AlphaFoldDB" id="A0A7J7JDC4"/>
<evidence type="ECO:0000313" key="9">
    <source>
        <dbReference type="EMBL" id="KAF6024180.1"/>
    </source>
</evidence>
<dbReference type="FunFam" id="1.10.8.60:FF:000032">
    <property type="entry name" value="Replication factor C subunit 4"/>
    <property type="match status" value="1"/>
</dbReference>
<accession>A0A7J7JDC4</accession>
<dbReference type="InterPro" id="IPR003959">
    <property type="entry name" value="ATPase_AAA_core"/>
</dbReference>
<dbReference type="InterPro" id="IPR050238">
    <property type="entry name" value="DNA_Rep/Repair_Clamp_Loader"/>
</dbReference>
<dbReference type="InterPro" id="IPR008921">
    <property type="entry name" value="DNA_pol3_clamp-load_cplx_C"/>
</dbReference>
<dbReference type="Gene3D" id="3.40.50.300">
    <property type="entry name" value="P-loop containing nucleotide triphosphate hydrolases"/>
    <property type="match status" value="1"/>
</dbReference>
<comment type="subcellular location">
    <subcellularLocation>
        <location evidence="1">Nucleus</location>
    </subcellularLocation>
</comment>
<feature type="region of interest" description="Disordered" evidence="7">
    <location>
        <begin position="1"/>
        <end position="28"/>
    </location>
</feature>
<dbReference type="GO" id="GO:0006281">
    <property type="term" value="P:DNA repair"/>
    <property type="evidence" value="ECO:0007669"/>
    <property type="project" value="TreeGrafter"/>
</dbReference>
<name>A0A7J7JDC4_BUGNE</name>
<dbReference type="PANTHER" id="PTHR11669:SF20">
    <property type="entry name" value="REPLICATION FACTOR C SUBUNIT 4"/>
    <property type="match status" value="1"/>
</dbReference>
<dbReference type="GO" id="GO:0005524">
    <property type="term" value="F:ATP binding"/>
    <property type="evidence" value="ECO:0007669"/>
    <property type="project" value="UniProtKB-KW"/>
</dbReference>
<keyword evidence="6" id="KW-0539">Nucleus</keyword>
<evidence type="ECO:0000256" key="3">
    <source>
        <dbReference type="ARBA" id="ARBA00022705"/>
    </source>
</evidence>
<dbReference type="GO" id="GO:0016887">
    <property type="term" value="F:ATP hydrolysis activity"/>
    <property type="evidence" value="ECO:0007669"/>
    <property type="project" value="InterPro"/>
</dbReference>
<comment type="similarity">
    <text evidence="2">Belongs to the activator 1 small subunits family.</text>
</comment>
<dbReference type="GO" id="GO:0003677">
    <property type="term" value="F:DNA binding"/>
    <property type="evidence" value="ECO:0007669"/>
    <property type="project" value="InterPro"/>
</dbReference>
<evidence type="ECO:0000259" key="8">
    <source>
        <dbReference type="SMART" id="SM00382"/>
    </source>
</evidence>
<gene>
    <name evidence="9" type="ORF">EB796_017511</name>
</gene>
<keyword evidence="5" id="KW-0067">ATP-binding</keyword>
<evidence type="ECO:0000256" key="2">
    <source>
        <dbReference type="ARBA" id="ARBA00005378"/>
    </source>
</evidence>
<evidence type="ECO:0000313" key="10">
    <source>
        <dbReference type="Proteomes" id="UP000593567"/>
    </source>
</evidence>
<reference evidence="9" key="1">
    <citation type="submission" date="2020-06" db="EMBL/GenBank/DDBJ databases">
        <title>Draft genome of Bugula neritina, a colonial animal packing powerful symbionts and potential medicines.</title>
        <authorList>
            <person name="Rayko M."/>
        </authorList>
    </citation>
    <scope>NUCLEOTIDE SEQUENCE [LARGE SCALE GENOMIC DNA]</scope>
    <source>
        <strain evidence="9">Kwan_BN1</strain>
    </source>
</reference>
<dbReference type="InterPro" id="IPR003593">
    <property type="entry name" value="AAA+_ATPase"/>
</dbReference>
<dbReference type="Gene3D" id="1.20.272.10">
    <property type="match status" value="1"/>
</dbReference>
<dbReference type="CDD" id="cd00009">
    <property type="entry name" value="AAA"/>
    <property type="match status" value="1"/>
</dbReference>
<dbReference type="InterPro" id="IPR013748">
    <property type="entry name" value="Rep_factorC_C"/>
</dbReference>
<dbReference type="CDD" id="cd18140">
    <property type="entry name" value="HLD_clamp_RFC"/>
    <property type="match status" value="1"/>
</dbReference>
<keyword evidence="3" id="KW-0235">DNA replication</keyword>
<evidence type="ECO:0000256" key="6">
    <source>
        <dbReference type="ARBA" id="ARBA00023242"/>
    </source>
</evidence>
<evidence type="ECO:0000256" key="4">
    <source>
        <dbReference type="ARBA" id="ARBA00022741"/>
    </source>
</evidence>
<evidence type="ECO:0000256" key="5">
    <source>
        <dbReference type="ARBA" id="ARBA00022840"/>
    </source>
</evidence>
<dbReference type="InterPro" id="IPR047854">
    <property type="entry name" value="RFC_lid"/>
</dbReference>
<dbReference type="SUPFAM" id="SSF48019">
    <property type="entry name" value="post-AAA+ oligomerization domain-like"/>
    <property type="match status" value="1"/>
</dbReference>
<organism evidence="9 10">
    <name type="scientific">Bugula neritina</name>
    <name type="common">Brown bryozoan</name>
    <name type="synonym">Sertularia neritina</name>
    <dbReference type="NCBI Taxonomy" id="10212"/>
    <lineage>
        <taxon>Eukaryota</taxon>
        <taxon>Metazoa</taxon>
        <taxon>Spiralia</taxon>
        <taxon>Lophotrochozoa</taxon>
        <taxon>Bryozoa</taxon>
        <taxon>Gymnolaemata</taxon>
        <taxon>Cheilostomatida</taxon>
        <taxon>Flustrina</taxon>
        <taxon>Buguloidea</taxon>
        <taxon>Bugulidae</taxon>
        <taxon>Bugula</taxon>
    </lineage>
</organism>
<dbReference type="Proteomes" id="UP000593567">
    <property type="component" value="Unassembled WGS sequence"/>
</dbReference>
<dbReference type="SUPFAM" id="SSF52540">
    <property type="entry name" value="P-loop containing nucleoside triphosphate hydrolases"/>
    <property type="match status" value="1"/>
</dbReference>
<dbReference type="GO" id="GO:0003689">
    <property type="term" value="F:DNA clamp loader activity"/>
    <property type="evidence" value="ECO:0007669"/>
    <property type="project" value="TreeGrafter"/>
</dbReference>
<dbReference type="Gene3D" id="1.10.8.60">
    <property type="match status" value="1"/>
</dbReference>
<keyword evidence="4" id="KW-0547">Nucleotide-binding</keyword>
<dbReference type="GO" id="GO:0005663">
    <property type="term" value="C:DNA replication factor C complex"/>
    <property type="evidence" value="ECO:0007669"/>
    <property type="project" value="TreeGrafter"/>
</dbReference>
<evidence type="ECO:0000256" key="7">
    <source>
        <dbReference type="SAM" id="MobiDB-lite"/>
    </source>
</evidence>
<dbReference type="PANTHER" id="PTHR11669">
    <property type="entry name" value="REPLICATION FACTOR C / DNA POLYMERASE III GAMMA-TAU SUBUNIT"/>
    <property type="match status" value="1"/>
</dbReference>
<comment type="caution">
    <text evidence="9">The sequence shown here is derived from an EMBL/GenBank/DDBJ whole genome shotgun (WGS) entry which is preliminary data.</text>
</comment>
<dbReference type="EMBL" id="VXIV02002609">
    <property type="protein sequence ID" value="KAF6024180.1"/>
    <property type="molecule type" value="Genomic_DNA"/>
</dbReference>
<dbReference type="GO" id="GO:0005634">
    <property type="term" value="C:nucleus"/>
    <property type="evidence" value="ECO:0007669"/>
    <property type="project" value="UniProtKB-SubCell"/>
</dbReference>
<dbReference type="Pfam" id="PF00004">
    <property type="entry name" value="AAA"/>
    <property type="match status" value="1"/>
</dbReference>